<feature type="coiled-coil region" evidence="2">
    <location>
        <begin position="138"/>
        <end position="222"/>
    </location>
</feature>
<gene>
    <name evidence="4" type="ORF">BSAL_45865</name>
</gene>
<name>A0A0S4JT11_BODSA</name>
<dbReference type="VEuPathDB" id="TriTrypDB:BSAL_45865"/>
<feature type="region of interest" description="Disordered" evidence="3">
    <location>
        <begin position="1"/>
        <end position="69"/>
    </location>
</feature>
<dbReference type="OMA" id="KMQPEME"/>
<accession>A0A0S4JT11</accession>
<feature type="compositionally biased region" description="Polar residues" evidence="3">
    <location>
        <begin position="34"/>
        <end position="48"/>
    </location>
</feature>
<organism evidence="4 5">
    <name type="scientific">Bodo saltans</name>
    <name type="common">Flagellated protozoan</name>
    <dbReference type="NCBI Taxonomy" id="75058"/>
    <lineage>
        <taxon>Eukaryota</taxon>
        <taxon>Discoba</taxon>
        <taxon>Euglenozoa</taxon>
        <taxon>Kinetoplastea</taxon>
        <taxon>Metakinetoplastina</taxon>
        <taxon>Eubodonida</taxon>
        <taxon>Bodonidae</taxon>
        <taxon>Bodo</taxon>
    </lineage>
</organism>
<evidence type="ECO:0000313" key="4">
    <source>
        <dbReference type="EMBL" id="CUG93958.1"/>
    </source>
</evidence>
<dbReference type="EMBL" id="CYKH01002212">
    <property type="protein sequence ID" value="CUG93958.1"/>
    <property type="molecule type" value="Genomic_DNA"/>
</dbReference>
<evidence type="ECO:0000313" key="5">
    <source>
        <dbReference type="Proteomes" id="UP000051952"/>
    </source>
</evidence>
<evidence type="ECO:0000256" key="3">
    <source>
        <dbReference type="SAM" id="MobiDB-lite"/>
    </source>
</evidence>
<dbReference type="GO" id="GO:0019905">
    <property type="term" value="F:syntaxin binding"/>
    <property type="evidence" value="ECO:0007669"/>
    <property type="project" value="InterPro"/>
</dbReference>
<feature type="compositionally biased region" description="Basic residues" evidence="3">
    <location>
        <begin position="1"/>
        <end position="13"/>
    </location>
</feature>
<comment type="similarity">
    <text evidence="1">Belongs to the taxilin family.</text>
</comment>
<dbReference type="InterPro" id="IPR026183">
    <property type="entry name" value="Taxilin_fam"/>
</dbReference>
<sequence length="367" mass="41459">MSKSRSTQRRVKGQQHADPTDDLDDPLMDVAPPSSNSGLMYLQQQLRRGSTDAAANALPLPTGLSDEEAKQIRQDAKVQVMKLLQEKGDSGVQAFLQQQIQATKKKESDIAVAKKRGEAAAREKDQLATDLHRVTTAKLNAELLCKTLQADIKKQDEECSKAANELEANRDEVRVKIERDISELEDKMRNTETEDAPLFAENEALKIECAQLKQEFDDAFKAYEANWAAKEHETSAIVKDLQTVLQRTELLDAKLALAKREAQSMTDGIAVLKEHVKTYEERFSAFEEVSVRSEEVERVTEMQRTKLQERLGQAEKEKAQAHEIRLELEKDKMQLRAKLAALKKKLPQVEKLKLAAEAKCRALQQKK</sequence>
<proteinExistence type="inferred from homology"/>
<feature type="coiled-coil region" evidence="2">
    <location>
        <begin position="297"/>
        <end position="359"/>
    </location>
</feature>
<reference evidence="5" key="1">
    <citation type="submission" date="2015-09" db="EMBL/GenBank/DDBJ databases">
        <authorList>
            <consortium name="Pathogen Informatics"/>
        </authorList>
    </citation>
    <scope>NUCLEOTIDE SEQUENCE [LARGE SCALE GENOMIC DNA]</scope>
    <source>
        <strain evidence="5">Lake Konstanz</strain>
    </source>
</reference>
<dbReference type="OrthoDB" id="264184at2759"/>
<evidence type="ECO:0000256" key="1">
    <source>
        <dbReference type="ARBA" id="ARBA00009550"/>
    </source>
</evidence>
<keyword evidence="5" id="KW-1185">Reference proteome</keyword>
<protein>
    <submittedName>
        <fullName evidence="4">Uncharacterized protein</fullName>
    </submittedName>
</protein>
<evidence type="ECO:0000256" key="2">
    <source>
        <dbReference type="SAM" id="Coils"/>
    </source>
</evidence>
<dbReference type="Proteomes" id="UP000051952">
    <property type="component" value="Unassembled WGS sequence"/>
</dbReference>
<keyword evidence="2" id="KW-0175">Coiled coil</keyword>
<dbReference type="SUPFAM" id="SSF57997">
    <property type="entry name" value="Tropomyosin"/>
    <property type="match status" value="1"/>
</dbReference>
<dbReference type="Pfam" id="PF09728">
    <property type="entry name" value="Taxilin"/>
    <property type="match status" value="1"/>
</dbReference>
<dbReference type="AlphaFoldDB" id="A0A0S4JT11"/>